<dbReference type="NCBIfam" id="TIGR02681">
    <property type="entry name" value="phage_pRha"/>
    <property type="match status" value="1"/>
</dbReference>
<organism evidence="1">
    <name type="scientific">uncultured Caudovirales phage</name>
    <dbReference type="NCBI Taxonomy" id="2100421"/>
    <lineage>
        <taxon>Viruses</taxon>
        <taxon>Duplodnaviria</taxon>
        <taxon>Heunggongvirae</taxon>
        <taxon>Uroviricota</taxon>
        <taxon>Caudoviricetes</taxon>
        <taxon>Peduoviridae</taxon>
        <taxon>Maltschvirus</taxon>
        <taxon>Maltschvirus maltsch</taxon>
    </lineage>
</organism>
<reference evidence="1" key="1">
    <citation type="submission" date="2017-06" db="EMBL/GenBank/DDBJ databases">
        <title>Novel phages from South African skin metaviromes.</title>
        <authorList>
            <person name="van Zyl L.J."/>
            <person name="Abrahams Y."/>
            <person name="Stander E.A."/>
            <person name="Kirby B.M."/>
            <person name="Clavaud C."/>
            <person name="Farcet C."/>
            <person name="Breton L."/>
            <person name="Trindade M.I."/>
        </authorList>
    </citation>
    <scope>NUCLEOTIDE SEQUENCE</scope>
</reference>
<dbReference type="InterPro" id="IPR014054">
    <property type="entry name" value="Phage_regulatory_Rha"/>
</dbReference>
<name>A0A2H4J8K8_9CAUD</name>
<proteinExistence type="predicted"/>
<sequence length="267" mass="30289">MKRLEQTLDSREVAEMVGKKHYNLIRDIKGYVEELGKLNFEFSDFFMESTYKTEQGKTLPCFDVTKKGCEFIAHKLTGIKGTEFTARYINRFHDMEDSIREGIPKMEKSSDPKRPALSSVNMAARIMKDTYKEAGVNSTFIAVAVSNLYKNEAGIDFGIPLITNKIDMPKLYDCTEIAKELGIYSTSGNPHNLAVSAIIKRLHIGDSEIVTTAFSRNGHDDVTVQYKPSVYEEVKLWLAENNYPMKIPYTDSKGNTRTFTVTYKEVA</sequence>
<dbReference type="Pfam" id="PF09669">
    <property type="entry name" value="Phage_pRha"/>
    <property type="match status" value="1"/>
</dbReference>
<accession>A0A2H4J8K8</accession>
<evidence type="ECO:0000313" key="1">
    <source>
        <dbReference type="EMBL" id="ASN70323.1"/>
    </source>
</evidence>
<gene>
    <name evidence="1" type="ORF">10S9_69</name>
</gene>
<protein>
    <submittedName>
        <fullName evidence="1">Putative antirepressor</fullName>
    </submittedName>
</protein>
<dbReference type="EMBL" id="MF417904">
    <property type="protein sequence ID" value="ASN70323.1"/>
    <property type="molecule type" value="Genomic_DNA"/>
</dbReference>